<dbReference type="AlphaFoldDB" id="A0A840BKQ5"/>
<organism evidence="1 2">
    <name type="scientific">Niveibacterium umoris</name>
    <dbReference type="NCBI Taxonomy" id="1193620"/>
    <lineage>
        <taxon>Bacteria</taxon>
        <taxon>Pseudomonadati</taxon>
        <taxon>Pseudomonadota</taxon>
        <taxon>Betaproteobacteria</taxon>
        <taxon>Rhodocyclales</taxon>
        <taxon>Rhodocyclaceae</taxon>
        <taxon>Niveibacterium</taxon>
    </lineage>
</organism>
<dbReference type="Proteomes" id="UP000561045">
    <property type="component" value="Unassembled WGS sequence"/>
</dbReference>
<name>A0A840BKQ5_9RHOO</name>
<accession>A0A840BKQ5</accession>
<sequence>MTPLPCAAQCRHFAPESSHCRLHGKGIEAPFEQRCERHEVMDEYAVRSDMSLQLRIDFDLS</sequence>
<dbReference type="EMBL" id="JACIET010000001">
    <property type="protein sequence ID" value="MBB4013014.1"/>
    <property type="molecule type" value="Genomic_DNA"/>
</dbReference>
<dbReference type="RefSeq" id="WP_183634775.1">
    <property type="nucleotide sequence ID" value="NZ_BAABLE010000011.1"/>
</dbReference>
<reference evidence="1 2" key="1">
    <citation type="submission" date="2020-08" db="EMBL/GenBank/DDBJ databases">
        <title>Genomic Encyclopedia of Type Strains, Phase IV (KMG-IV): sequencing the most valuable type-strain genomes for metagenomic binning, comparative biology and taxonomic classification.</title>
        <authorList>
            <person name="Goeker M."/>
        </authorList>
    </citation>
    <scope>NUCLEOTIDE SEQUENCE [LARGE SCALE GENOMIC DNA]</scope>
    <source>
        <strain evidence="1 2">DSM 106739</strain>
    </source>
</reference>
<comment type="caution">
    <text evidence="1">The sequence shown here is derived from an EMBL/GenBank/DDBJ whole genome shotgun (WGS) entry which is preliminary data.</text>
</comment>
<proteinExistence type="predicted"/>
<protein>
    <submittedName>
        <fullName evidence="1">Uncharacterized protein</fullName>
    </submittedName>
</protein>
<keyword evidence="2" id="KW-1185">Reference proteome</keyword>
<gene>
    <name evidence="1" type="ORF">GGR36_002322</name>
</gene>
<evidence type="ECO:0000313" key="2">
    <source>
        <dbReference type="Proteomes" id="UP000561045"/>
    </source>
</evidence>
<evidence type="ECO:0000313" key="1">
    <source>
        <dbReference type="EMBL" id="MBB4013014.1"/>
    </source>
</evidence>